<dbReference type="OrthoDB" id="8543772at2"/>
<dbReference type="PANTHER" id="PTHR43130">
    <property type="entry name" value="ARAC-FAMILY TRANSCRIPTIONAL REGULATOR"/>
    <property type="match status" value="1"/>
</dbReference>
<organism evidence="5 6">
    <name type="scientific">Pandoraea bronchicola</name>
    <dbReference type="NCBI Taxonomy" id="2508287"/>
    <lineage>
        <taxon>Bacteria</taxon>
        <taxon>Pseudomonadati</taxon>
        <taxon>Pseudomonadota</taxon>
        <taxon>Betaproteobacteria</taxon>
        <taxon>Burkholderiales</taxon>
        <taxon>Burkholderiaceae</taxon>
        <taxon>Pandoraea</taxon>
    </lineage>
</organism>
<protein>
    <submittedName>
        <fullName evidence="5">Transcriptional regulator</fullName>
    </submittedName>
</protein>
<dbReference type="InterPro" id="IPR009057">
    <property type="entry name" value="Homeodomain-like_sf"/>
</dbReference>
<dbReference type="InterPro" id="IPR002818">
    <property type="entry name" value="DJ-1/PfpI"/>
</dbReference>
<dbReference type="PROSITE" id="PS01124">
    <property type="entry name" value="HTH_ARAC_FAMILY_2"/>
    <property type="match status" value="1"/>
</dbReference>
<dbReference type="InterPro" id="IPR029062">
    <property type="entry name" value="Class_I_gatase-like"/>
</dbReference>
<dbReference type="SUPFAM" id="SSF46689">
    <property type="entry name" value="Homeodomain-like"/>
    <property type="match status" value="2"/>
</dbReference>
<evidence type="ECO:0000256" key="1">
    <source>
        <dbReference type="ARBA" id="ARBA00023015"/>
    </source>
</evidence>
<evidence type="ECO:0000256" key="2">
    <source>
        <dbReference type="ARBA" id="ARBA00023125"/>
    </source>
</evidence>
<dbReference type="PROSITE" id="PS00041">
    <property type="entry name" value="HTH_ARAC_FAMILY_1"/>
    <property type="match status" value="1"/>
</dbReference>
<dbReference type="AlphaFoldDB" id="A0A5E5BY51"/>
<evidence type="ECO:0000259" key="4">
    <source>
        <dbReference type="PROSITE" id="PS01124"/>
    </source>
</evidence>
<feature type="domain" description="HTH araC/xylS-type" evidence="4">
    <location>
        <begin position="233"/>
        <end position="331"/>
    </location>
</feature>
<gene>
    <name evidence="5" type="ORF">PBR20603_04726</name>
</gene>
<dbReference type="Pfam" id="PF01965">
    <property type="entry name" value="DJ-1_PfpI"/>
    <property type="match status" value="1"/>
</dbReference>
<keyword evidence="3" id="KW-0804">Transcription</keyword>
<dbReference type="SMART" id="SM00342">
    <property type="entry name" value="HTH_ARAC"/>
    <property type="match status" value="1"/>
</dbReference>
<keyword evidence="6" id="KW-1185">Reference proteome</keyword>
<dbReference type="GO" id="GO:0043565">
    <property type="term" value="F:sequence-specific DNA binding"/>
    <property type="evidence" value="ECO:0007669"/>
    <property type="project" value="InterPro"/>
</dbReference>
<dbReference type="SUPFAM" id="SSF52317">
    <property type="entry name" value="Class I glutamine amidotransferase-like"/>
    <property type="match status" value="1"/>
</dbReference>
<reference evidence="5 6" key="1">
    <citation type="submission" date="2019-08" db="EMBL/GenBank/DDBJ databases">
        <authorList>
            <person name="Peeters C."/>
        </authorList>
    </citation>
    <scope>NUCLEOTIDE SEQUENCE [LARGE SCALE GENOMIC DNA]</scope>
    <source>
        <strain evidence="5 6">LMG 20603</strain>
    </source>
</reference>
<dbReference type="Proteomes" id="UP000382040">
    <property type="component" value="Unassembled WGS sequence"/>
</dbReference>
<accession>A0A5E5BY51</accession>
<dbReference type="Pfam" id="PF12833">
    <property type="entry name" value="HTH_18"/>
    <property type="match status" value="1"/>
</dbReference>
<dbReference type="RefSeq" id="WP_150561869.1">
    <property type="nucleotide sequence ID" value="NZ_CABPST010000020.1"/>
</dbReference>
<dbReference type="CDD" id="cd03137">
    <property type="entry name" value="GATase1_AraC_1"/>
    <property type="match status" value="1"/>
</dbReference>
<evidence type="ECO:0000313" key="6">
    <source>
        <dbReference type="Proteomes" id="UP000382040"/>
    </source>
</evidence>
<dbReference type="EMBL" id="CABPST010000020">
    <property type="protein sequence ID" value="VVE90739.1"/>
    <property type="molecule type" value="Genomic_DNA"/>
</dbReference>
<dbReference type="InterPro" id="IPR052158">
    <property type="entry name" value="INH-QAR"/>
</dbReference>
<keyword evidence="2" id="KW-0238">DNA-binding</keyword>
<dbReference type="InterPro" id="IPR018062">
    <property type="entry name" value="HTH_AraC-typ_CS"/>
</dbReference>
<dbReference type="Gene3D" id="3.40.50.880">
    <property type="match status" value="1"/>
</dbReference>
<dbReference type="Gene3D" id="1.10.10.60">
    <property type="entry name" value="Homeodomain-like"/>
    <property type="match status" value="1"/>
</dbReference>
<name>A0A5E5BY51_9BURK</name>
<proteinExistence type="predicted"/>
<dbReference type="InterPro" id="IPR018060">
    <property type="entry name" value="HTH_AraC"/>
</dbReference>
<dbReference type="GO" id="GO:0003700">
    <property type="term" value="F:DNA-binding transcription factor activity"/>
    <property type="evidence" value="ECO:0007669"/>
    <property type="project" value="InterPro"/>
</dbReference>
<sequence length="343" mass="37111">MTESSDFLPTGRQKRLPRQLVLVVFDGTDPLDLIGPISVFSRAEARRPGSYTIRVGSVEKVTLGTPSPLTIGGIEPLSDIAGAIDTILVTGGTEPAIRRAATDDRLIKWLVEKAGTARRVGSICTGAFVLGAAGLIDGRKVTTHWAAVDILKAHFPRADVDADAIYRVDGQLCTSAGVSAGIDLALALVAADIGHSVAVEIARELVLFLHRPGGQRQFSATLAAQTTAGEQFSELLAWILDNPCADLRVPALAERVAMSPRNFARRFLQTVGVTPARYVLQTRLDQACHYLETTEWTVARVADRSGLQTADMLHRVFRQSLGVTPLEYRDRFSSRGIEEQRSS</sequence>
<dbReference type="PANTHER" id="PTHR43130:SF3">
    <property type="entry name" value="HTH-TYPE TRANSCRIPTIONAL REGULATOR RV1931C"/>
    <property type="match status" value="1"/>
</dbReference>
<evidence type="ECO:0000256" key="3">
    <source>
        <dbReference type="ARBA" id="ARBA00023163"/>
    </source>
</evidence>
<evidence type="ECO:0000313" key="5">
    <source>
        <dbReference type="EMBL" id="VVE90739.1"/>
    </source>
</evidence>
<keyword evidence="1" id="KW-0805">Transcription regulation</keyword>